<dbReference type="InterPro" id="IPR018261">
    <property type="entry name" value="Ribosomal_bL27_CS"/>
</dbReference>
<dbReference type="NCBIfam" id="TIGR00062">
    <property type="entry name" value="L27"/>
    <property type="match status" value="1"/>
</dbReference>
<dbReference type="FunFam" id="2.40.50.100:FF:000060">
    <property type="entry name" value="Apicoplast ribosomal protein L27"/>
    <property type="match status" value="1"/>
</dbReference>
<dbReference type="Pfam" id="PF01016">
    <property type="entry name" value="Ribosomal_L27"/>
    <property type="match status" value="1"/>
</dbReference>
<dbReference type="PRINTS" id="PR00063">
    <property type="entry name" value="RIBOSOMALL27"/>
</dbReference>
<sequence length="91" mass="10203">MAHVKAAGTAKNLKDSKPKMLGVKIYGEQKIKTGQIIVRQRGQKYRPGKNVGMGRDHTLFAKMDGKVKFAKKQHRSTARTKLKTVTFVHVV</sequence>
<dbReference type="GO" id="GO:0006412">
    <property type="term" value="P:translation"/>
    <property type="evidence" value="ECO:0007669"/>
    <property type="project" value="InterPro"/>
</dbReference>
<comment type="caution">
    <text evidence="6">The sequence shown here is derived from an EMBL/GenBank/DDBJ whole genome shotgun (WGS) entry which is preliminary data.</text>
</comment>
<keyword evidence="3" id="KW-0687">Ribonucleoprotein</keyword>
<gene>
    <name evidence="6" type="ORF">A2994_01180</name>
</gene>
<dbReference type="Proteomes" id="UP000179010">
    <property type="component" value="Unassembled WGS sequence"/>
</dbReference>
<evidence type="ECO:0000256" key="3">
    <source>
        <dbReference type="ARBA" id="ARBA00023274"/>
    </source>
</evidence>
<protein>
    <recommendedName>
        <fullName evidence="4">Large ribosomal subunit protein bL27</fullName>
    </recommendedName>
    <alternativeName>
        <fullName evidence="5">50S ribosomal protein L27</fullName>
    </alternativeName>
</protein>
<accession>A0A1F4PP33</accession>
<dbReference type="PROSITE" id="PS00831">
    <property type="entry name" value="RIBOSOMAL_L27"/>
    <property type="match status" value="1"/>
</dbReference>
<evidence type="ECO:0000256" key="4">
    <source>
        <dbReference type="ARBA" id="ARBA00035175"/>
    </source>
</evidence>
<dbReference type="SUPFAM" id="SSF110324">
    <property type="entry name" value="Ribosomal L27 protein-like"/>
    <property type="match status" value="1"/>
</dbReference>
<keyword evidence="2 6" id="KW-0689">Ribosomal protein</keyword>
<dbReference type="GO" id="GO:1990904">
    <property type="term" value="C:ribonucleoprotein complex"/>
    <property type="evidence" value="ECO:0007669"/>
    <property type="project" value="UniProtKB-KW"/>
</dbReference>
<dbReference type="PANTHER" id="PTHR15893:SF0">
    <property type="entry name" value="LARGE RIBOSOMAL SUBUNIT PROTEIN BL27M"/>
    <property type="match status" value="1"/>
</dbReference>
<evidence type="ECO:0000313" key="7">
    <source>
        <dbReference type="Proteomes" id="UP000179010"/>
    </source>
</evidence>
<evidence type="ECO:0000313" key="6">
    <source>
        <dbReference type="EMBL" id="OGB85613.1"/>
    </source>
</evidence>
<dbReference type="STRING" id="1798539.A2994_01180"/>
<dbReference type="PANTHER" id="PTHR15893">
    <property type="entry name" value="RIBOSOMAL PROTEIN L27"/>
    <property type="match status" value="1"/>
</dbReference>
<dbReference type="Gene3D" id="2.40.50.100">
    <property type="match status" value="1"/>
</dbReference>
<evidence type="ECO:0000256" key="2">
    <source>
        <dbReference type="ARBA" id="ARBA00022980"/>
    </source>
</evidence>
<evidence type="ECO:0000256" key="5">
    <source>
        <dbReference type="ARBA" id="ARBA00035477"/>
    </source>
</evidence>
<comment type="similarity">
    <text evidence="1">Belongs to the bacterial ribosomal protein bL27 family.</text>
</comment>
<organism evidence="6 7">
    <name type="scientific">candidate division Kazan bacterium RIFCSPLOWO2_01_FULL_48_13</name>
    <dbReference type="NCBI Taxonomy" id="1798539"/>
    <lineage>
        <taxon>Bacteria</taxon>
        <taxon>Bacteria division Kazan-3B-28</taxon>
    </lineage>
</organism>
<evidence type="ECO:0000256" key="1">
    <source>
        <dbReference type="ARBA" id="ARBA00010797"/>
    </source>
</evidence>
<dbReference type="GO" id="GO:0003735">
    <property type="term" value="F:structural constituent of ribosome"/>
    <property type="evidence" value="ECO:0007669"/>
    <property type="project" value="InterPro"/>
</dbReference>
<name>A0A1F4PP33_UNCK3</name>
<dbReference type="InterPro" id="IPR001684">
    <property type="entry name" value="Ribosomal_bL27"/>
</dbReference>
<dbReference type="AlphaFoldDB" id="A0A1F4PP33"/>
<proteinExistence type="inferred from homology"/>
<dbReference type="GO" id="GO:0005840">
    <property type="term" value="C:ribosome"/>
    <property type="evidence" value="ECO:0007669"/>
    <property type="project" value="UniProtKB-KW"/>
</dbReference>
<reference evidence="6 7" key="1">
    <citation type="journal article" date="2016" name="Nat. Commun.">
        <title>Thousands of microbial genomes shed light on interconnected biogeochemical processes in an aquifer system.</title>
        <authorList>
            <person name="Anantharaman K."/>
            <person name="Brown C.T."/>
            <person name="Hug L.A."/>
            <person name="Sharon I."/>
            <person name="Castelle C.J."/>
            <person name="Probst A.J."/>
            <person name="Thomas B.C."/>
            <person name="Singh A."/>
            <person name="Wilkins M.J."/>
            <person name="Karaoz U."/>
            <person name="Brodie E.L."/>
            <person name="Williams K.H."/>
            <person name="Hubbard S.S."/>
            <person name="Banfield J.F."/>
        </authorList>
    </citation>
    <scope>NUCLEOTIDE SEQUENCE [LARGE SCALE GENOMIC DNA]</scope>
</reference>
<dbReference type="EMBL" id="METE01000002">
    <property type="protein sequence ID" value="OGB85613.1"/>
    <property type="molecule type" value="Genomic_DNA"/>
</dbReference>